<feature type="domain" description="Fe2OG dioxygenase" evidence="3">
    <location>
        <begin position="182"/>
        <end position="299"/>
    </location>
</feature>
<accession>A0A168CIW9</accession>
<evidence type="ECO:0000256" key="2">
    <source>
        <dbReference type="RuleBase" id="RU003682"/>
    </source>
</evidence>
<dbReference type="GO" id="GO:0046872">
    <property type="term" value="F:metal ion binding"/>
    <property type="evidence" value="ECO:0007669"/>
    <property type="project" value="UniProtKB-KW"/>
</dbReference>
<dbReference type="EMBL" id="AZHB01000003">
    <property type="protein sequence ID" value="OAA71433.1"/>
    <property type="molecule type" value="Genomic_DNA"/>
</dbReference>
<dbReference type="GeneID" id="30018276"/>
<keyword evidence="2" id="KW-0560">Oxidoreductase</keyword>
<dbReference type="InterPro" id="IPR044861">
    <property type="entry name" value="IPNS-like_FE2OG_OXY"/>
</dbReference>
<reference evidence="4 5" key="1">
    <citation type="journal article" date="2016" name="Genome Biol. Evol.">
        <title>Divergent and convergent evolution of fungal pathogenicity.</title>
        <authorList>
            <person name="Shang Y."/>
            <person name="Xiao G."/>
            <person name="Zheng P."/>
            <person name="Cen K."/>
            <person name="Zhan S."/>
            <person name="Wang C."/>
        </authorList>
    </citation>
    <scope>NUCLEOTIDE SEQUENCE [LARGE SCALE GENOMIC DNA]</scope>
    <source>
        <strain evidence="4 5">ARSEF 2679</strain>
    </source>
</reference>
<dbReference type="RefSeq" id="XP_018707314.1">
    <property type="nucleotide sequence ID" value="XM_018845591.1"/>
</dbReference>
<dbReference type="InterPro" id="IPR005123">
    <property type="entry name" value="Oxoglu/Fe-dep_dioxygenase_dom"/>
</dbReference>
<dbReference type="PROSITE" id="PS51471">
    <property type="entry name" value="FE2OG_OXY"/>
    <property type="match status" value="1"/>
</dbReference>
<comment type="caution">
    <text evidence="4">The sequence shown here is derived from an EMBL/GenBank/DDBJ whole genome shotgun (WGS) entry which is preliminary data.</text>
</comment>
<dbReference type="Proteomes" id="UP000076744">
    <property type="component" value="Unassembled WGS sequence"/>
</dbReference>
<dbReference type="Pfam" id="PF03171">
    <property type="entry name" value="2OG-FeII_Oxy"/>
    <property type="match status" value="1"/>
</dbReference>
<protein>
    <submittedName>
        <fullName evidence="4">Oxidoreductase, 2OG-Fe(II) oxygenase family</fullName>
    </submittedName>
</protein>
<proteinExistence type="inferred from homology"/>
<evidence type="ECO:0000256" key="1">
    <source>
        <dbReference type="ARBA" id="ARBA00008056"/>
    </source>
</evidence>
<name>A0A168CIW9_CORFA</name>
<evidence type="ECO:0000259" key="3">
    <source>
        <dbReference type="PROSITE" id="PS51471"/>
    </source>
</evidence>
<dbReference type="STRING" id="1081104.A0A168CIW9"/>
<evidence type="ECO:0000313" key="5">
    <source>
        <dbReference type="Proteomes" id="UP000076744"/>
    </source>
</evidence>
<dbReference type="InterPro" id="IPR050231">
    <property type="entry name" value="Iron_ascorbate_oxido_reductase"/>
</dbReference>
<organism evidence="4 5">
    <name type="scientific">Cordyceps fumosorosea (strain ARSEF 2679)</name>
    <name type="common">Isaria fumosorosea</name>
    <dbReference type="NCBI Taxonomy" id="1081104"/>
    <lineage>
        <taxon>Eukaryota</taxon>
        <taxon>Fungi</taxon>
        <taxon>Dikarya</taxon>
        <taxon>Ascomycota</taxon>
        <taxon>Pezizomycotina</taxon>
        <taxon>Sordariomycetes</taxon>
        <taxon>Hypocreomycetidae</taxon>
        <taxon>Hypocreales</taxon>
        <taxon>Cordycipitaceae</taxon>
        <taxon>Cordyceps</taxon>
    </lineage>
</organism>
<dbReference type="Gene3D" id="2.60.120.330">
    <property type="entry name" value="B-lactam Antibiotic, Isopenicillin N Synthase, Chain"/>
    <property type="match status" value="1"/>
</dbReference>
<dbReference type="SUPFAM" id="SSF51197">
    <property type="entry name" value="Clavaminate synthase-like"/>
    <property type="match status" value="1"/>
</dbReference>
<keyword evidence="2" id="KW-0408">Iron</keyword>
<evidence type="ECO:0000313" key="4">
    <source>
        <dbReference type="EMBL" id="OAA71433.1"/>
    </source>
</evidence>
<gene>
    <name evidence="4" type="ORF">ISF_01984</name>
</gene>
<comment type="similarity">
    <text evidence="1 2">Belongs to the iron/ascorbate-dependent oxidoreductase family.</text>
</comment>
<dbReference type="OrthoDB" id="288590at2759"/>
<dbReference type="AlphaFoldDB" id="A0A168CIW9"/>
<sequence length="340" mass="37284">MTPSLIDQQNIDSSSKATLRTISCSELQNEDPRALEHLLLAATEDGIFYLDFDQGEQASLDQSIQDVDRLSHAIFDMPIREKLALDIDTMGSLKLNGYKPVGRNKGGIKGHRDGFESYAISQDTIRESPDRVVQHPPVVAEYRESLAQLTSRCLDTTHLIFKALSRAFGLSPADSFESHHDPASSPLDLLRLLRYPDALGAAAFGIPQLAHADMGSLTFLFTSSPGLQILPKGAAADQWRDVLPVPGRAIVNFGDAVKILSGGRVESVVHRVITMPAGEQQQQQVDVRDRYSFAFLVRPAPSAHITALPGLQQDEAGAEAEPPMTCEEWVSMRFSQLRAK</sequence>
<dbReference type="InterPro" id="IPR027443">
    <property type="entry name" value="IPNS-like_sf"/>
</dbReference>
<keyword evidence="5" id="KW-1185">Reference proteome</keyword>
<keyword evidence="2" id="KW-0479">Metal-binding</keyword>
<dbReference type="GO" id="GO:0016491">
    <property type="term" value="F:oxidoreductase activity"/>
    <property type="evidence" value="ECO:0007669"/>
    <property type="project" value="UniProtKB-KW"/>
</dbReference>
<dbReference type="PANTHER" id="PTHR47990">
    <property type="entry name" value="2-OXOGLUTARATE (2OG) AND FE(II)-DEPENDENT OXYGENASE SUPERFAMILY PROTEIN-RELATED"/>
    <property type="match status" value="1"/>
</dbReference>